<dbReference type="NCBIfam" id="TIGR02834">
    <property type="entry name" value="spo_ytxC"/>
    <property type="match status" value="1"/>
</dbReference>
<name>F8FCG1_PAEMK</name>
<dbReference type="HOGENOM" id="CLU_066420_0_0_9"/>
<proteinExistence type="predicted"/>
<dbReference type="Proteomes" id="UP000006620">
    <property type="component" value="Chromosome"/>
</dbReference>
<dbReference type="PATRIC" id="fig|1036673.3.peg.6309"/>
<evidence type="ECO:0000313" key="2">
    <source>
        <dbReference type="Proteomes" id="UP000006620"/>
    </source>
</evidence>
<sequence length="309" mass="35988">MKLFTVYLLKRSDAQADRLSRELSGSGDLLHNTDKIHIALNGTEGLHQIEVSGKLPAFQLHIDGDVLLAEAAQVLADYVLREEELPLLRSMIRQEYGYKREEDVSQILSYCDRMLGTEAHRTGPNDYAKAYARRREIIAEELREFLQEQTLLNLDGFLRFRLQTYREELREIVEYAVDEFVMDQQYREFISLLQYFVYIQEAKVPIVHLIHKGGADFLLMNERMELIETEENETVVTAQMLEKDMNFEDMIVSTLITVSPGKIFIHTREPDVQVIHTIRQIFENRVELCGYCRMCHSLDRSTAAEYNKG</sequence>
<dbReference type="AlphaFoldDB" id="F8FCG1"/>
<dbReference type="Pfam" id="PF08812">
    <property type="entry name" value="YtxC"/>
    <property type="match status" value="1"/>
</dbReference>
<gene>
    <name evidence="1" type="ordered locus">KNP414_06761</name>
</gene>
<dbReference type="InterPro" id="IPR014199">
    <property type="entry name" value="Spore_YtxC"/>
</dbReference>
<accession>F8FCG1</accession>
<dbReference type="KEGG" id="pms:KNP414_06761"/>
<evidence type="ECO:0000313" key="1">
    <source>
        <dbReference type="EMBL" id="AEI45280.1"/>
    </source>
</evidence>
<dbReference type="RefSeq" id="WP_013920424.1">
    <property type="nucleotide sequence ID" value="NC_015690.1"/>
</dbReference>
<dbReference type="EMBL" id="CP002869">
    <property type="protein sequence ID" value="AEI45280.1"/>
    <property type="molecule type" value="Genomic_DNA"/>
</dbReference>
<protein>
    <submittedName>
        <fullName evidence="1">Sporulation protein YtxC</fullName>
    </submittedName>
</protein>
<reference evidence="2" key="1">
    <citation type="submission" date="2011-06" db="EMBL/GenBank/DDBJ databases">
        <title>Complete genome sequence of Paenibacillus mucilaginosus KNP414.</title>
        <authorList>
            <person name="Wang J."/>
            <person name="Hu S."/>
            <person name="Hu X."/>
            <person name="Zhang B."/>
            <person name="Dong D."/>
            <person name="Zhang S."/>
            <person name="Zhao K."/>
            <person name="Wu D."/>
        </authorList>
    </citation>
    <scope>NUCLEOTIDE SEQUENCE [LARGE SCALE GENOMIC DNA]</scope>
    <source>
        <strain evidence="2">KNP414</strain>
    </source>
</reference>
<organism evidence="1 2">
    <name type="scientific">Paenibacillus mucilaginosus (strain KNP414)</name>
    <dbReference type="NCBI Taxonomy" id="1036673"/>
    <lineage>
        <taxon>Bacteria</taxon>
        <taxon>Bacillati</taxon>
        <taxon>Bacillota</taxon>
        <taxon>Bacilli</taxon>
        <taxon>Bacillales</taxon>
        <taxon>Paenibacillaceae</taxon>
        <taxon>Paenibacillus</taxon>
    </lineage>
</organism>
<reference evidence="1 2" key="2">
    <citation type="journal article" date="2013" name="Genome Announc.">
        <title>Genome Sequence of Growth-Improving Paenibacillus mucilaginosus Strain KNP414.</title>
        <authorList>
            <person name="Lu J.J."/>
            <person name="Wang J.F."/>
            <person name="Hu X.F."/>
        </authorList>
    </citation>
    <scope>NUCLEOTIDE SEQUENCE [LARGE SCALE GENOMIC DNA]</scope>
    <source>
        <strain evidence="1 2">KNP414</strain>
    </source>
</reference>